<organism evidence="5 6">
    <name type="scientific">Daucus carota subsp. sativus</name>
    <name type="common">Carrot</name>
    <dbReference type="NCBI Taxonomy" id="79200"/>
    <lineage>
        <taxon>Eukaryota</taxon>
        <taxon>Viridiplantae</taxon>
        <taxon>Streptophyta</taxon>
        <taxon>Embryophyta</taxon>
        <taxon>Tracheophyta</taxon>
        <taxon>Spermatophyta</taxon>
        <taxon>Magnoliopsida</taxon>
        <taxon>eudicotyledons</taxon>
        <taxon>Gunneridae</taxon>
        <taxon>Pentapetalae</taxon>
        <taxon>asterids</taxon>
        <taxon>campanulids</taxon>
        <taxon>Apiales</taxon>
        <taxon>Apiaceae</taxon>
        <taxon>Apioideae</taxon>
        <taxon>Scandiceae</taxon>
        <taxon>Daucinae</taxon>
        <taxon>Daucus</taxon>
        <taxon>Daucus sect. Daucus</taxon>
    </lineage>
</organism>
<evidence type="ECO:0000256" key="2">
    <source>
        <dbReference type="PROSITE-ProRule" id="PRU00176"/>
    </source>
</evidence>
<dbReference type="InterPro" id="IPR000504">
    <property type="entry name" value="RRM_dom"/>
</dbReference>
<evidence type="ECO:0000256" key="3">
    <source>
        <dbReference type="SAM" id="MobiDB-lite"/>
    </source>
</evidence>
<evidence type="ECO:0000313" key="5">
    <source>
        <dbReference type="EMBL" id="WOG87656.1"/>
    </source>
</evidence>
<dbReference type="KEGG" id="dcr:108207501"/>
<dbReference type="Gene3D" id="3.30.70.330">
    <property type="match status" value="1"/>
</dbReference>
<evidence type="ECO:0000313" key="6">
    <source>
        <dbReference type="Proteomes" id="UP000077755"/>
    </source>
</evidence>
<dbReference type="PROSITE" id="PS50102">
    <property type="entry name" value="RRM"/>
    <property type="match status" value="1"/>
</dbReference>
<dbReference type="Proteomes" id="UP000077755">
    <property type="component" value="Chromosome 2"/>
</dbReference>
<keyword evidence="2" id="KW-0694">RNA-binding</keyword>
<keyword evidence="6" id="KW-1185">Reference proteome</keyword>
<name>A0AAF0WF80_DAUCS</name>
<dbReference type="SUPFAM" id="SSF54928">
    <property type="entry name" value="RNA-binding domain, RBD"/>
    <property type="match status" value="1"/>
</dbReference>
<gene>
    <name evidence="5" type="ORF">DCAR_0206887</name>
</gene>
<feature type="region of interest" description="Disordered" evidence="3">
    <location>
        <begin position="23"/>
        <end position="50"/>
    </location>
</feature>
<evidence type="ECO:0000256" key="1">
    <source>
        <dbReference type="ARBA" id="ARBA00006265"/>
    </source>
</evidence>
<dbReference type="InterPro" id="IPR034772">
    <property type="entry name" value="CPSF6/7"/>
</dbReference>
<proteinExistence type="inferred from homology"/>
<reference evidence="5" key="1">
    <citation type="journal article" date="2016" name="Nat. Genet.">
        <title>A high-quality carrot genome assembly provides new insights into carotenoid accumulation and asterid genome evolution.</title>
        <authorList>
            <person name="Iorizzo M."/>
            <person name="Ellison S."/>
            <person name="Senalik D."/>
            <person name="Zeng P."/>
            <person name="Satapoomin P."/>
            <person name="Huang J."/>
            <person name="Bowman M."/>
            <person name="Iovene M."/>
            <person name="Sanseverino W."/>
            <person name="Cavagnaro P."/>
            <person name="Yildiz M."/>
            <person name="Macko-Podgorni A."/>
            <person name="Moranska E."/>
            <person name="Grzebelus E."/>
            <person name="Grzebelus D."/>
            <person name="Ashrafi H."/>
            <person name="Zheng Z."/>
            <person name="Cheng S."/>
            <person name="Spooner D."/>
            <person name="Van Deynze A."/>
            <person name="Simon P."/>
        </authorList>
    </citation>
    <scope>NUCLEOTIDE SEQUENCE</scope>
    <source>
        <tissue evidence="5">Leaf</tissue>
    </source>
</reference>
<dbReference type="InterPro" id="IPR035979">
    <property type="entry name" value="RBD_domain_sf"/>
</dbReference>
<dbReference type="GO" id="GO:0006397">
    <property type="term" value="P:mRNA processing"/>
    <property type="evidence" value="ECO:0007669"/>
    <property type="project" value="UniProtKB-KW"/>
</dbReference>
<dbReference type="PANTHER" id="PTHR23204">
    <property type="entry name" value="CLEAVAGE AND POLYADENYLATION SPECIFIC FACTOR"/>
    <property type="match status" value="1"/>
</dbReference>
<dbReference type="Pfam" id="PF00076">
    <property type="entry name" value="RRM_1"/>
    <property type="match status" value="1"/>
</dbReference>
<accession>A0AAF0WF80</accession>
<dbReference type="GO" id="GO:0003723">
    <property type="term" value="F:RNA binding"/>
    <property type="evidence" value="ECO:0007669"/>
    <property type="project" value="UniProtKB-UniRule"/>
</dbReference>
<reference evidence="5" key="2">
    <citation type="submission" date="2022-03" db="EMBL/GenBank/DDBJ databases">
        <title>Draft title - Genomic analysis of global carrot germplasm unveils the trajectory of domestication and the origin of high carotenoid orange carrot.</title>
        <authorList>
            <person name="Iorizzo M."/>
            <person name="Ellison S."/>
            <person name="Senalik D."/>
            <person name="Macko-Podgorni A."/>
            <person name="Grzebelus D."/>
            <person name="Bostan H."/>
            <person name="Rolling W."/>
            <person name="Curaba J."/>
            <person name="Simon P."/>
        </authorList>
    </citation>
    <scope>NUCLEOTIDE SEQUENCE</scope>
    <source>
        <tissue evidence="5">Leaf</tissue>
    </source>
</reference>
<dbReference type="InterPro" id="IPR012677">
    <property type="entry name" value="Nucleotide-bd_a/b_plait_sf"/>
</dbReference>
<protein>
    <recommendedName>
        <fullName evidence="4">RRM domain-containing protein</fullName>
    </recommendedName>
</protein>
<evidence type="ECO:0000259" key="4">
    <source>
        <dbReference type="PROSITE" id="PS50102"/>
    </source>
</evidence>
<feature type="domain" description="RRM" evidence="4">
    <location>
        <begin position="86"/>
        <end position="146"/>
    </location>
</feature>
<dbReference type="AlphaFoldDB" id="A0AAF0WF80"/>
<dbReference type="EMBL" id="CP093344">
    <property type="protein sequence ID" value="WOG87656.1"/>
    <property type="molecule type" value="Genomic_DNA"/>
</dbReference>
<dbReference type="GO" id="GO:0005634">
    <property type="term" value="C:nucleus"/>
    <property type="evidence" value="ECO:0007669"/>
    <property type="project" value="UniProtKB-SubCell"/>
</dbReference>
<comment type="similarity">
    <text evidence="1">Belongs to the RRM CPSF6/7 family.</text>
</comment>
<sequence>MQRQDELIGDDDEYDELYGDLNIGEGFLQPQPSEAPGPNGAVNVGYGQTPETVVPESTPKAIAPYVSHDSQALKLGSTPVAQNGASRLFVGELHWWTTDAEVESVLSKYGRVKEFKFYDEKRSGKSKGYVWLSFMTQLLLLLAKKE</sequence>